<comment type="caution">
    <text evidence="1">The sequence shown here is derived from an EMBL/GenBank/DDBJ whole genome shotgun (WGS) entry which is preliminary data.</text>
</comment>
<organism evidence="1 2">
    <name type="scientific">Acaulospora colombiana</name>
    <dbReference type="NCBI Taxonomy" id="27376"/>
    <lineage>
        <taxon>Eukaryota</taxon>
        <taxon>Fungi</taxon>
        <taxon>Fungi incertae sedis</taxon>
        <taxon>Mucoromycota</taxon>
        <taxon>Glomeromycotina</taxon>
        <taxon>Glomeromycetes</taxon>
        <taxon>Diversisporales</taxon>
        <taxon>Acaulosporaceae</taxon>
        <taxon>Acaulospora</taxon>
    </lineage>
</organism>
<keyword evidence="2" id="KW-1185">Reference proteome</keyword>
<proteinExistence type="predicted"/>
<reference evidence="1" key="1">
    <citation type="submission" date="2021-06" db="EMBL/GenBank/DDBJ databases">
        <authorList>
            <person name="Kallberg Y."/>
            <person name="Tangrot J."/>
            <person name="Rosling A."/>
        </authorList>
    </citation>
    <scope>NUCLEOTIDE SEQUENCE</scope>
    <source>
        <strain evidence="1">CL356</strain>
    </source>
</reference>
<evidence type="ECO:0000313" key="2">
    <source>
        <dbReference type="Proteomes" id="UP000789525"/>
    </source>
</evidence>
<dbReference type="Proteomes" id="UP000789525">
    <property type="component" value="Unassembled WGS sequence"/>
</dbReference>
<sequence>MVNPEWAETSVKSTTRVGKDEQTSHFPRNLFLLLAAKIFHFYKELFSHGMYCERNIHETRLCFNTCTPSFGRRHTLFQEDDSTGSPTDVASST</sequence>
<protein>
    <submittedName>
        <fullName evidence="1">13823_t:CDS:1</fullName>
    </submittedName>
</protein>
<evidence type="ECO:0000313" key="1">
    <source>
        <dbReference type="EMBL" id="CAG8457058.1"/>
    </source>
</evidence>
<dbReference type="EMBL" id="CAJVPT010001118">
    <property type="protein sequence ID" value="CAG8457058.1"/>
    <property type="molecule type" value="Genomic_DNA"/>
</dbReference>
<accession>A0ACA9K7I2</accession>
<name>A0ACA9K7I2_9GLOM</name>
<gene>
    <name evidence="1" type="ORF">ACOLOM_LOCUS1007</name>
</gene>